<evidence type="ECO:0000256" key="1">
    <source>
        <dbReference type="SAM" id="Phobius"/>
    </source>
</evidence>
<feature type="transmembrane region" description="Helical" evidence="1">
    <location>
        <begin position="92"/>
        <end position="115"/>
    </location>
</feature>
<comment type="caution">
    <text evidence="2">The sequence shown here is derived from an EMBL/GenBank/DDBJ whole genome shotgun (WGS) entry which is preliminary data.</text>
</comment>
<dbReference type="Proteomes" id="UP001044222">
    <property type="component" value="Unassembled WGS sequence"/>
</dbReference>
<proteinExistence type="predicted"/>
<keyword evidence="1" id="KW-0472">Membrane</keyword>
<evidence type="ECO:0000313" key="2">
    <source>
        <dbReference type="EMBL" id="KAG5850739.1"/>
    </source>
</evidence>
<feature type="transmembrane region" description="Helical" evidence="1">
    <location>
        <begin position="127"/>
        <end position="145"/>
    </location>
</feature>
<name>A0A9D3S0K0_ANGAN</name>
<organism evidence="2 3">
    <name type="scientific">Anguilla anguilla</name>
    <name type="common">European freshwater eel</name>
    <name type="synonym">Muraena anguilla</name>
    <dbReference type="NCBI Taxonomy" id="7936"/>
    <lineage>
        <taxon>Eukaryota</taxon>
        <taxon>Metazoa</taxon>
        <taxon>Chordata</taxon>
        <taxon>Craniata</taxon>
        <taxon>Vertebrata</taxon>
        <taxon>Euteleostomi</taxon>
        <taxon>Actinopterygii</taxon>
        <taxon>Neopterygii</taxon>
        <taxon>Teleostei</taxon>
        <taxon>Anguilliformes</taxon>
        <taxon>Anguillidae</taxon>
        <taxon>Anguilla</taxon>
    </lineage>
</organism>
<accession>A0A9D3S0K0</accession>
<dbReference type="AlphaFoldDB" id="A0A9D3S0K0"/>
<gene>
    <name evidence="2" type="ORF">ANANG_G00085650</name>
</gene>
<protein>
    <submittedName>
        <fullName evidence="2">Uncharacterized protein</fullName>
    </submittedName>
</protein>
<keyword evidence="3" id="KW-1185">Reference proteome</keyword>
<keyword evidence="1" id="KW-1133">Transmembrane helix</keyword>
<reference evidence="2" key="1">
    <citation type="submission" date="2021-01" db="EMBL/GenBank/DDBJ databases">
        <title>A chromosome-scale assembly of European eel, Anguilla anguilla.</title>
        <authorList>
            <person name="Henkel C."/>
            <person name="Jong-Raadsen S.A."/>
            <person name="Dufour S."/>
            <person name="Weltzien F.-A."/>
            <person name="Palstra A.P."/>
            <person name="Pelster B."/>
            <person name="Spaink H.P."/>
            <person name="Van Den Thillart G.E."/>
            <person name="Jansen H."/>
            <person name="Zahm M."/>
            <person name="Klopp C."/>
            <person name="Cedric C."/>
            <person name="Louis A."/>
            <person name="Berthelot C."/>
            <person name="Parey E."/>
            <person name="Roest Crollius H."/>
            <person name="Montfort J."/>
            <person name="Robinson-Rechavi M."/>
            <person name="Bucao C."/>
            <person name="Bouchez O."/>
            <person name="Gislard M."/>
            <person name="Lluch J."/>
            <person name="Milhes M."/>
            <person name="Lampietro C."/>
            <person name="Lopez Roques C."/>
            <person name="Donnadieu C."/>
            <person name="Braasch I."/>
            <person name="Desvignes T."/>
            <person name="Postlethwait J."/>
            <person name="Bobe J."/>
            <person name="Guiguen Y."/>
            <person name="Dirks R."/>
        </authorList>
    </citation>
    <scope>NUCLEOTIDE SEQUENCE</scope>
    <source>
        <strain evidence="2">Tag_6206</strain>
        <tissue evidence="2">Liver</tissue>
    </source>
</reference>
<dbReference type="EMBL" id="JAFIRN010000004">
    <property type="protein sequence ID" value="KAG5850739.1"/>
    <property type="molecule type" value="Genomic_DNA"/>
</dbReference>
<evidence type="ECO:0000313" key="3">
    <source>
        <dbReference type="Proteomes" id="UP001044222"/>
    </source>
</evidence>
<keyword evidence="1" id="KW-0812">Transmembrane</keyword>
<sequence length="154" mass="18185">MHIYTYRTDTHDAHTHTHTHRLTKQIHAYKQYPSHTAYLHVDIYSTSISSLIISCLSPHQKPTEYIVLSVPPPCFLFPTCFEHNVLLFLPSIIRWLLFFFFFCLCLLCLHYFLYAPIKRHYKCLQRAIMVSLSPLVLIPLDRIIVPTHLINKSF</sequence>